<dbReference type="PANTHER" id="PTHR10223:SF0">
    <property type="entry name" value="26S PROTEASOME NON-ATPASE REGULATORY SUBUNIT 4"/>
    <property type="match status" value="1"/>
</dbReference>
<keyword evidence="2 5" id="KW-0647">Proteasome</keyword>
<evidence type="ECO:0000256" key="3">
    <source>
        <dbReference type="SAM" id="MobiDB-lite"/>
    </source>
</evidence>
<dbReference type="InterPro" id="IPR002035">
    <property type="entry name" value="VWF_A"/>
</dbReference>
<dbReference type="Pfam" id="PF13519">
    <property type="entry name" value="VWA_2"/>
    <property type="match status" value="1"/>
</dbReference>
<dbReference type="InterPro" id="IPR003903">
    <property type="entry name" value="UIM_dom"/>
</dbReference>
<feature type="domain" description="VWFA" evidence="4">
    <location>
        <begin position="2"/>
        <end position="184"/>
    </location>
</feature>
<evidence type="ECO:0000259" key="4">
    <source>
        <dbReference type="SMART" id="SM00327"/>
    </source>
</evidence>
<dbReference type="GO" id="GO:0005829">
    <property type="term" value="C:cytosol"/>
    <property type="evidence" value="ECO:0007669"/>
    <property type="project" value="TreeGrafter"/>
</dbReference>
<comment type="similarity">
    <text evidence="1">Belongs to the proteasome subunit S5A family.</text>
</comment>
<dbReference type="Gene3D" id="3.40.50.410">
    <property type="entry name" value="von Willebrand factor, type A domain"/>
    <property type="match status" value="1"/>
</dbReference>
<evidence type="ECO:0000256" key="2">
    <source>
        <dbReference type="ARBA" id="ARBA00022942"/>
    </source>
</evidence>
<dbReference type="GO" id="GO:0031593">
    <property type="term" value="F:polyubiquitin modification-dependent protein binding"/>
    <property type="evidence" value="ECO:0007669"/>
    <property type="project" value="TreeGrafter"/>
</dbReference>
<dbReference type="PROSITE" id="PS50330">
    <property type="entry name" value="UIM"/>
    <property type="match status" value="1"/>
</dbReference>
<reference evidence="5 6" key="1">
    <citation type="submission" date="2016-05" db="EMBL/GenBank/DDBJ databases">
        <title>First whole genome sequencing of Entamoeba histolytica HM1:IMSS-clone-6.</title>
        <authorList>
            <person name="Mukherjee Avik.K."/>
            <person name="Izumyama S."/>
            <person name="Nakada-Tsukui K."/>
            <person name="Nozaki T."/>
        </authorList>
    </citation>
    <scope>NUCLEOTIDE SEQUENCE [LARGE SCALE GENOMIC DNA]</scope>
    <source>
        <strain evidence="5 6">HM1:IMSS clone 6</strain>
    </source>
</reference>
<dbReference type="Pfam" id="PF02809">
    <property type="entry name" value="UIM"/>
    <property type="match status" value="3"/>
</dbReference>
<organism evidence="5 6">
    <name type="scientific">Entamoeba histolytica</name>
    <dbReference type="NCBI Taxonomy" id="5759"/>
    <lineage>
        <taxon>Eukaryota</taxon>
        <taxon>Amoebozoa</taxon>
        <taxon>Evosea</taxon>
        <taxon>Archamoebae</taxon>
        <taxon>Mastigamoebida</taxon>
        <taxon>Entamoebidae</taxon>
        <taxon>Entamoeba</taxon>
    </lineage>
</organism>
<accession>A0A175JP65</accession>
<evidence type="ECO:0000313" key="6">
    <source>
        <dbReference type="Proteomes" id="UP000078387"/>
    </source>
</evidence>
<dbReference type="VEuPathDB" id="AmoebaDB:EHI5A_140820"/>
<dbReference type="Proteomes" id="UP000078387">
    <property type="component" value="Unassembled WGS sequence"/>
</dbReference>
<feature type="region of interest" description="Disordered" evidence="3">
    <location>
        <begin position="245"/>
        <end position="300"/>
    </location>
</feature>
<evidence type="ECO:0000313" key="5">
    <source>
        <dbReference type="EMBL" id="GAT95529.1"/>
    </source>
</evidence>
<proteinExistence type="inferred from homology"/>
<dbReference type="VEuPathDB" id="AmoebaDB:KM1_187660"/>
<name>A0A175JP65_ENTHI</name>
<sequence>MPEATIIIIDTSDYMRNGDYTPSRMEAQIEAVQAITSGRLRKNPENHVGFIAAGSESKRILVTLTGDFGKILSGLHEAKIGGSSDFKQALLVAKLALANRVDKIYTQRIILFVGSPLNINSDEAQTMVNLLKKSNIALDIVSFGEVVDNAPVIELFPSQMGDDCTLVTVPAGPHILLDMISKTNIIMRDGGLNTFDPEFDPEYAAAIRASMGDVNGGTEFYDEDAALRAAIAASLADYENLQTTNVQESKKEEQKEMTMEEEIEKAIKMSLEDNAKSNQSKEEKKEENDDKKMEEDKKNK</sequence>
<dbReference type="VEuPathDB" id="AmoebaDB:EHI_005870"/>
<dbReference type="SMART" id="SM00726">
    <property type="entry name" value="UIM"/>
    <property type="match status" value="3"/>
</dbReference>
<dbReference type="GO" id="GO:0008540">
    <property type="term" value="C:proteasome regulatory particle, base subcomplex"/>
    <property type="evidence" value="ECO:0007669"/>
    <property type="project" value="TreeGrafter"/>
</dbReference>
<dbReference type="AlphaFoldDB" id="A0A175JP65"/>
<dbReference type="EMBL" id="BDEQ01000001">
    <property type="protein sequence ID" value="GAT95529.1"/>
    <property type="molecule type" value="Genomic_DNA"/>
</dbReference>
<dbReference type="FunFam" id="3.40.50.410:FF:000005">
    <property type="entry name" value="26S proteasome non-ATPase regulatory subunit 4"/>
    <property type="match status" value="1"/>
</dbReference>
<comment type="caution">
    <text evidence="5">The sequence shown here is derived from an EMBL/GenBank/DDBJ whole genome shotgun (WGS) entry which is preliminary data.</text>
</comment>
<dbReference type="InterPro" id="IPR027040">
    <property type="entry name" value="PSMD4"/>
</dbReference>
<dbReference type="SUPFAM" id="SSF53300">
    <property type="entry name" value="vWA-like"/>
    <property type="match status" value="1"/>
</dbReference>
<feature type="compositionally biased region" description="Basic and acidic residues" evidence="3">
    <location>
        <begin position="248"/>
        <end position="300"/>
    </location>
</feature>
<dbReference type="eggNOG" id="KOG2884">
    <property type="taxonomic scope" value="Eukaryota"/>
</dbReference>
<gene>
    <name evidence="5" type="ORF">CL6EHI_005870</name>
</gene>
<dbReference type="InterPro" id="IPR036465">
    <property type="entry name" value="vWFA_dom_sf"/>
</dbReference>
<evidence type="ECO:0000256" key="1">
    <source>
        <dbReference type="ARBA" id="ARBA00005574"/>
    </source>
</evidence>
<dbReference type="SMART" id="SM00327">
    <property type="entry name" value="VWA"/>
    <property type="match status" value="1"/>
</dbReference>
<protein>
    <submittedName>
        <fullName evidence="5">Proteasome regulatory subunit putative</fullName>
    </submittedName>
</protein>
<dbReference type="VEuPathDB" id="AmoebaDB:EHI8A_115580"/>
<dbReference type="VEuPathDB" id="AmoebaDB:EHI7A_109330"/>
<dbReference type="GO" id="GO:0043161">
    <property type="term" value="P:proteasome-mediated ubiquitin-dependent protein catabolic process"/>
    <property type="evidence" value="ECO:0007669"/>
    <property type="project" value="TreeGrafter"/>
</dbReference>
<dbReference type="GO" id="GO:0005634">
    <property type="term" value="C:nucleus"/>
    <property type="evidence" value="ECO:0007669"/>
    <property type="project" value="TreeGrafter"/>
</dbReference>
<dbReference type="PANTHER" id="PTHR10223">
    <property type="entry name" value="26S PROTEASOME NON-ATPASE REGULATORY SUBUNIT 4"/>
    <property type="match status" value="1"/>
</dbReference>